<reference evidence="1 2" key="1">
    <citation type="submission" date="2023-07" db="EMBL/GenBank/DDBJ databases">
        <title>Genomic Encyclopedia of Type Strains, Phase IV (KMG-IV): sequencing the most valuable type-strain genomes for metagenomic binning, comparative biology and taxonomic classification.</title>
        <authorList>
            <person name="Goeker M."/>
        </authorList>
    </citation>
    <scope>NUCLEOTIDE SEQUENCE [LARGE SCALE GENOMIC DNA]</scope>
    <source>
        <strain evidence="1 2">DSM 16980</strain>
    </source>
</reference>
<name>A0ABT9YB32_9FIRM</name>
<comment type="caution">
    <text evidence="1">The sequence shown here is derived from an EMBL/GenBank/DDBJ whole genome shotgun (WGS) entry which is preliminary data.</text>
</comment>
<feature type="non-terminal residue" evidence="1">
    <location>
        <position position="1"/>
    </location>
</feature>
<keyword evidence="2" id="KW-1185">Reference proteome</keyword>
<proteinExistence type="predicted"/>
<evidence type="ECO:0000313" key="2">
    <source>
        <dbReference type="Proteomes" id="UP001239167"/>
    </source>
</evidence>
<organism evidence="1 2">
    <name type="scientific">Pectinatus haikarae</name>
    <dbReference type="NCBI Taxonomy" id="349096"/>
    <lineage>
        <taxon>Bacteria</taxon>
        <taxon>Bacillati</taxon>
        <taxon>Bacillota</taxon>
        <taxon>Negativicutes</taxon>
        <taxon>Selenomonadales</taxon>
        <taxon>Selenomonadaceae</taxon>
        <taxon>Pectinatus</taxon>
    </lineage>
</organism>
<evidence type="ECO:0000313" key="1">
    <source>
        <dbReference type="EMBL" id="MDQ0205028.1"/>
    </source>
</evidence>
<gene>
    <name evidence="1" type="ORF">J2S01_002766</name>
</gene>
<dbReference type="Proteomes" id="UP001239167">
    <property type="component" value="Unassembled WGS sequence"/>
</dbReference>
<dbReference type="EMBL" id="JAUSUE010000027">
    <property type="protein sequence ID" value="MDQ0205028.1"/>
    <property type="molecule type" value="Genomic_DNA"/>
</dbReference>
<protein>
    <submittedName>
        <fullName evidence="1">Methyl-accepting chemotaxis protein</fullName>
    </submittedName>
</protein>
<accession>A0ABT9YB32</accession>
<sequence>QEQLASMEEIASSSQTLAKLAEELKTQIAKFHL</sequence>